<comment type="caution">
    <text evidence="1">The sequence shown here is derived from an EMBL/GenBank/DDBJ whole genome shotgun (WGS) entry which is preliminary data.</text>
</comment>
<reference evidence="1 2" key="1">
    <citation type="submission" date="2015-09" db="EMBL/GenBank/DDBJ databases">
        <authorList>
            <consortium name="Pathogen Informatics"/>
            <person name="Wu L."/>
            <person name="Ma J."/>
        </authorList>
    </citation>
    <scope>NUCLEOTIDE SEQUENCE [LARGE SCALE GENOMIC DNA]</scope>
    <source>
        <strain evidence="1 2">2789STDY5834858</strain>
    </source>
</reference>
<dbReference type="RefSeq" id="WP_055259528.1">
    <property type="nucleotide sequence ID" value="NZ_CABIXL010000005.1"/>
</dbReference>
<proteinExistence type="predicted"/>
<dbReference type="Proteomes" id="UP000095488">
    <property type="component" value="Unassembled WGS sequence"/>
</dbReference>
<evidence type="ECO:0000313" key="2">
    <source>
        <dbReference type="Proteomes" id="UP000095488"/>
    </source>
</evidence>
<keyword evidence="2" id="KW-1185">Reference proteome</keyword>
<accession>A0ABP2AR31</accession>
<evidence type="ECO:0000313" key="1">
    <source>
        <dbReference type="EMBL" id="CUO03606.1"/>
    </source>
</evidence>
<organism evidence="1 2">
    <name type="scientific">Sarcina ventriculi</name>
    <name type="common">Clostridium ventriculi</name>
    <dbReference type="NCBI Taxonomy" id="1267"/>
    <lineage>
        <taxon>Bacteria</taxon>
        <taxon>Bacillati</taxon>
        <taxon>Bacillota</taxon>
        <taxon>Clostridia</taxon>
        <taxon>Eubacteriales</taxon>
        <taxon>Clostridiaceae</taxon>
        <taxon>Sarcina</taxon>
    </lineage>
</organism>
<gene>
    <name evidence="1" type="ORF">ERS852473_01732</name>
</gene>
<protein>
    <submittedName>
        <fullName evidence="1">Uncharacterized protein</fullName>
    </submittedName>
</protein>
<name>A0ABP2AR31_SARVE</name>
<dbReference type="EMBL" id="CYZR01000005">
    <property type="protein sequence ID" value="CUO03606.1"/>
    <property type="molecule type" value="Genomic_DNA"/>
</dbReference>
<sequence>MRSLYDDNIKKFNLWCRNNTSKVINIVFRPYDNLVILNDLIDDYLLKNKKILYIKKFFDVFKFKYNEGVEYITFDTLYSINKFYDLIILDDVSFYSEKRDIEIIEYISFLMKRCSKIILCSFEYILKKEASINLAGINNKKYFLEPRIIKSRLNFLNSMPKILYDYFQWFIKERRNVIIYTPNEIYTSSIFNYYIYVFGASKNINIIKDSGFILNNIINKEKINIIITHNSMSNIDNIKEFDLIFYFCDEKIFDSKKIIFSCAKLNSDKLVREVLLLCQKETYNVSQAKKIARSYNQIICQEEI</sequence>